<organism evidence="2 3">
    <name type="scientific">Streptomyces parvus</name>
    <dbReference type="NCBI Taxonomy" id="66428"/>
    <lineage>
        <taxon>Bacteria</taxon>
        <taxon>Bacillati</taxon>
        <taxon>Actinomycetota</taxon>
        <taxon>Actinomycetes</taxon>
        <taxon>Kitasatosporales</taxon>
        <taxon>Streptomycetaceae</taxon>
        <taxon>Streptomyces</taxon>
    </lineage>
</organism>
<dbReference type="AlphaFoldDB" id="A0A5D4IPB1"/>
<keyword evidence="3" id="KW-1185">Reference proteome</keyword>
<evidence type="ECO:0000313" key="3">
    <source>
        <dbReference type="Proteomes" id="UP000323242"/>
    </source>
</evidence>
<gene>
    <name evidence="2" type="ORF">FY004_25195</name>
</gene>
<evidence type="ECO:0000313" key="2">
    <source>
        <dbReference type="EMBL" id="TYR55018.1"/>
    </source>
</evidence>
<dbReference type="EMBL" id="VSZQ01000154">
    <property type="protein sequence ID" value="TYR55018.1"/>
    <property type="molecule type" value="Genomic_DNA"/>
</dbReference>
<sequence>MPKRDGDHTGTRIQEQRRLAGLTQRAFAERIPYSYSSVASSTLKVETRPDHHDPKQRSPSSTHPPRRTTPIQAHLAESLAPMSPTTSPSRRSQSTRARTDGEFVEESVGVQLKVDNSVRRSGSVADLVTIARSIRYCFTSRERKNRLRRVRLPER</sequence>
<accession>A0A5D4IPB1</accession>
<feature type="region of interest" description="Disordered" evidence="1">
    <location>
        <begin position="1"/>
        <end position="21"/>
    </location>
</feature>
<dbReference type="Proteomes" id="UP000323242">
    <property type="component" value="Unassembled WGS sequence"/>
</dbReference>
<comment type="caution">
    <text evidence="2">The sequence shown here is derived from an EMBL/GenBank/DDBJ whole genome shotgun (WGS) entry which is preliminary data.</text>
</comment>
<feature type="compositionally biased region" description="Low complexity" evidence="1">
    <location>
        <begin position="83"/>
        <end position="96"/>
    </location>
</feature>
<reference evidence="2 3" key="1">
    <citation type="submission" date="2019-08" db="EMBL/GenBank/DDBJ databases">
        <title>Draft genome for granaticin producer strain Streptomyces parvus C05.</title>
        <authorList>
            <person name="Gonzalez-Pimentel J.L."/>
        </authorList>
    </citation>
    <scope>NUCLEOTIDE SEQUENCE [LARGE SCALE GENOMIC DNA]</scope>
    <source>
        <strain evidence="2 3">C05</strain>
    </source>
</reference>
<feature type="compositionally biased region" description="Basic and acidic residues" evidence="1">
    <location>
        <begin position="1"/>
        <end position="18"/>
    </location>
</feature>
<evidence type="ECO:0000256" key="1">
    <source>
        <dbReference type="SAM" id="MobiDB-lite"/>
    </source>
</evidence>
<feature type="compositionally biased region" description="Basic and acidic residues" evidence="1">
    <location>
        <begin position="45"/>
        <end position="56"/>
    </location>
</feature>
<name>A0A5D4IPB1_9ACTN</name>
<proteinExistence type="predicted"/>
<protein>
    <recommendedName>
        <fullName evidence="4">Helix-turn-helix domain-containing protein</fullName>
    </recommendedName>
</protein>
<feature type="region of interest" description="Disordered" evidence="1">
    <location>
        <begin position="38"/>
        <end position="103"/>
    </location>
</feature>
<evidence type="ECO:0008006" key="4">
    <source>
        <dbReference type="Google" id="ProtNLM"/>
    </source>
</evidence>